<dbReference type="AlphaFoldDB" id="A0ABD0YW67"/>
<dbReference type="EMBL" id="JBFDAA010000001">
    <property type="protein sequence ID" value="KAL1140201.1"/>
    <property type="molecule type" value="Genomic_DNA"/>
</dbReference>
<reference evidence="1 2" key="1">
    <citation type="submission" date="2024-07" db="EMBL/GenBank/DDBJ databases">
        <title>Chromosome-level genome assembly of the water stick insect Ranatra chinensis (Heteroptera: Nepidae).</title>
        <authorList>
            <person name="Liu X."/>
        </authorList>
    </citation>
    <scope>NUCLEOTIDE SEQUENCE [LARGE SCALE GENOMIC DNA]</scope>
    <source>
        <strain evidence="1">Cailab_2021Rc</strain>
        <tissue evidence="1">Muscle</tissue>
    </source>
</reference>
<protein>
    <submittedName>
        <fullName evidence="1">Uncharacterized protein</fullName>
    </submittedName>
</protein>
<gene>
    <name evidence="1" type="ORF">AAG570_000133</name>
</gene>
<evidence type="ECO:0000313" key="2">
    <source>
        <dbReference type="Proteomes" id="UP001558652"/>
    </source>
</evidence>
<accession>A0ABD0YW67</accession>
<keyword evidence="2" id="KW-1185">Reference proteome</keyword>
<name>A0ABD0YW67_9HEMI</name>
<organism evidence="1 2">
    <name type="scientific">Ranatra chinensis</name>
    <dbReference type="NCBI Taxonomy" id="642074"/>
    <lineage>
        <taxon>Eukaryota</taxon>
        <taxon>Metazoa</taxon>
        <taxon>Ecdysozoa</taxon>
        <taxon>Arthropoda</taxon>
        <taxon>Hexapoda</taxon>
        <taxon>Insecta</taxon>
        <taxon>Pterygota</taxon>
        <taxon>Neoptera</taxon>
        <taxon>Paraneoptera</taxon>
        <taxon>Hemiptera</taxon>
        <taxon>Heteroptera</taxon>
        <taxon>Panheteroptera</taxon>
        <taxon>Nepomorpha</taxon>
        <taxon>Nepidae</taxon>
        <taxon>Ranatrinae</taxon>
        <taxon>Ranatra</taxon>
    </lineage>
</organism>
<evidence type="ECO:0000313" key="1">
    <source>
        <dbReference type="EMBL" id="KAL1140201.1"/>
    </source>
</evidence>
<dbReference type="Proteomes" id="UP001558652">
    <property type="component" value="Unassembled WGS sequence"/>
</dbReference>
<proteinExistence type="predicted"/>
<comment type="caution">
    <text evidence="1">The sequence shown here is derived from an EMBL/GenBank/DDBJ whole genome shotgun (WGS) entry which is preliminary data.</text>
</comment>
<sequence length="145" mass="16323">MPAQKFPDKHSLKTLNMDQPVGIPSNVSQQYLMQECEGAENGHNLNSRSDRLSRMTSGVTMKQWITVIILCYVNLINYMDRYTIAGRPYPLLSNPVLKVMLRPRCHSYEIFRHNAGSRPGTSLSGVGLYLCLIFKLLASNSSSTK</sequence>